<accession>A0A0B0P4L2</accession>
<protein>
    <submittedName>
        <fullName evidence="1">Uncharacterized protein</fullName>
    </submittedName>
</protein>
<gene>
    <name evidence="1" type="ORF">F383_09804</name>
</gene>
<evidence type="ECO:0000313" key="2">
    <source>
        <dbReference type="Proteomes" id="UP000032142"/>
    </source>
</evidence>
<organism evidence="1 2">
    <name type="scientific">Gossypium arboreum</name>
    <name type="common">Tree cotton</name>
    <name type="synonym">Gossypium nanking</name>
    <dbReference type="NCBI Taxonomy" id="29729"/>
    <lineage>
        <taxon>Eukaryota</taxon>
        <taxon>Viridiplantae</taxon>
        <taxon>Streptophyta</taxon>
        <taxon>Embryophyta</taxon>
        <taxon>Tracheophyta</taxon>
        <taxon>Spermatophyta</taxon>
        <taxon>Magnoliopsida</taxon>
        <taxon>eudicotyledons</taxon>
        <taxon>Gunneridae</taxon>
        <taxon>Pentapetalae</taxon>
        <taxon>rosids</taxon>
        <taxon>malvids</taxon>
        <taxon>Malvales</taxon>
        <taxon>Malvaceae</taxon>
        <taxon>Malvoideae</taxon>
        <taxon>Gossypium</taxon>
    </lineage>
</organism>
<name>A0A0B0P4L2_GOSAR</name>
<dbReference type="Proteomes" id="UP000032142">
    <property type="component" value="Unassembled WGS sequence"/>
</dbReference>
<sequence>MPYLHISTNSKSISIRHSYSKNIN</sequence>
<proteinExistence type="predicted"/>
<reference evidence="2" key="1">
    <citation type="submission" date="2014-09" db="EMBL/GenBank/DDBJ databases">
        <authorList>
            <person name="Mudge J."/>
            <person name="Ramaraj T."/>
            <person name="Lindquist I.E."/>
            <person name="Bharti A.K."/>
            <person name="Sundararajan A."/>
            <person name="Cameron C.T."/>
            <person name="Woodward J.E."/>
            <person name="May G.D."/>
            <person name="Brubaker C."/>
            <person name="Broadhvest J."/>
            <person name="Wilkins T.A."/>
        </authorList>
    </citation>
    <scope>NUCLEOTIDE SEQUENCE</scope>
    <source>
        <strain evidence="2">cv. AKA8401</strain>
    </source>
</reference>
<dbReference type="EMBL" id="KN419281">
    <property type="protein sequence ID" value="KHG21683.1"/>
    <property type="molecule type" value="Genomic_DNA"/>
</dbReference>
<evidence type="ECO:0000313" key="1">
    <source>
        <dbReference type="EMBL" id="KHG21683.1"/>
    </source>
</evidence>
<keyword evidence="2" id="KW-1185">Reference proteome</keyword>
<dbReference type="AlphaFoldDB" id="A0A0B0P4L2"/>